<keyword evidence="7" id="KW-1185">Reference proteome</keyword>
<feature type="transmembrane region" description="Helical" evidence="4">
    <location>
        <begin position="39"/>
        <end position="57"/>
    </location>
</feature>
<feature type="transmembrane region" description="Helical" evidence="4">
    <location>
        <begin position="148"/>
        <end position="171"/>
    </location>
</feature>
<dbReference type="SMART" id="SM00342">
    <property type="entry name" value="HTH_ARAC"/>
    <property type="match status" value="1"/>
</dbReference>
<protein>
    <submittedName>
        <fullName evidence="6">AraC family transcriptional regulator</fullName>
    </submittedName>
</protein>
<dbReference type="Gene3D" id="1.10.10.60">
    <property type="entry name" value="Homeodomain-like"/>
    <property type="match status" value="2"/>
</dbReference>
<evidence type="ECO:0000256" key="4">
    <source>
        <dbReference type="SAM" id="Phobius"/>
    </source>
</evidence>
<dbReference type="PANTHER" id="PTHR43280:SF2">
    <property type="entry name" value="HTH-TYPE TRANSCRIPTIONAL REGULATOR EXSA"/>
    <property type="match status" value="1"/>
</dbReference>
<organism evidence="6 7">
    <name type="scientific">Chryseobacterium candidae</name>
    <dbReference type="NCBI Taxonomy" id="1978493"/>
    <lineage>
        <taxon>Bacteria</taxon>
        <taxon>Pseudomonadati</taxon>
        <taxon>Bacteroidota</taxon>
        <taxon>Flavobacteriia</taxon>
        <taxon>Flavobacteriales</taxon>
        <taxon>Weeksellaceae</taxon>
        <taxon>Chryseobacterium group</taxon>
        <taxon>Chryseobacterium</taxon>
    </lineage>
</organism>
<sequence>MIKQLKALKKRFFVNLIVLVILTITAHVFLYGFMGAYFFAYYNLAALIMGIFVLLYVKNKPFDSIEHFLHLYLIFTSWFLFLYSLVLWEKTPIVFLWYFLIPYGLNTLYNYKIVVKWCVYILFLIVMTVAITPHIYKYLAFLKPSHINILVVNISSIVNILLLICFISYYAHKISGLKFILKANISSSDNDMPNETSLEKDENNPVSEDGRKYDLLYQEILYYFENNKSYLEKDFNVAWLALQLNSNVSYVSRAIKINAQCNFNYFLNRYRVESAKKMIIEQNLDRYSLMYIYSSSGFKNQSTFNRVFKEIEGLTPSAFIKNYNKEISSQ</sequence>
<feature type="transmembrane region" description="Helical" evidence="4">
    <location>
        <begin position="118"/>
        <end position="136"/>
    </location>
</feature>
<dbReference type="PROSITE" id="PS01124">
    <property type="entry name" value="HTH_ARAC_FAMILY_2"/>
    <property type="match status" value="1"/>
</dbReference>
<dbReference type="PANTHER" id="PTHR43280">
    <property type="entry name" value="ARAC-FAMILY TRANSCRIPTIONAL REGULATOR"/>
    <property type="match status" value="1"/>
</dbReference>
<keyword evidence="4" id="KW-0812">Transmembrane</keyword>
<evidence type="ECO:0000313" key="7">
    <source>
        <dbReference type="Proteomes" id="UP000306038"/>
    </source>
</evidence>
<proteinExistence type="predicted"/>
<evidence type="ECO:0000256" key="3">
    <source>
        <dbReference type="ARBA" id="ARBA00023163"/>
    </source>
</evidence>
<evidence type="ECO:0000256" key="1">
    <source>
        <dbReference type="ARBA" id="ARBA00023015"/>
    </source>
</evidence>
<dbReference type="Pfam" id="PF12833">
    <property type="entry name" value="HTH_18"/>
    <property type="match status" value="1"/>
</dbReference>
<gene>
    <name evidence="6" type="ORF">EK417_11245</name>
</gene>
<evidence type="ECO:0000313" key="6">
    <source>
        <dbReference type="EMBL" id="THV58937.1"/>
    </source>
</evidence>
<feature type="transmembrane region" description="Helical" evidence="4">
    <location>
        <begin position="12"/>
        <end position="33"/>
    </location>
</feature>
<keyword evidence="1" id="KW-0805">Transcription regulation</keyword>
<dbReference type="InterPro" id="IPR009057">
    <property type="entry name" value="Homeodomain-like_sf"/>
</dbReference>
<dbReference type="EMBL" id="SDLV01000023">
    <property type="protein sequence ID" value="THV58937.1"/>
    <property type="molecule type" value="Genomic_DNA"/>
</dbReference>
<dbReference type="SUPFAM" id="SSF46689">
    <property type="entry name" value="Homeodomain-like"/>
    <property type="match status" value="1"/>
</dbReference>
<keyword evidence="4" id="KW-1133">Transmembrane helix</keyword>
<feature type="domain" description="HTH araC/xylS-type" evidence="5">
    <location>
        <begin position="218"/>
        <end position="322"/>
    </location>
</feature>
<keyword evidence="3" id="KW-0804">Transcription</keyword>
<evidence type="ECO:0000256" key="2">
    <source>
        <dbReference type="ARBA" id="ARBA00023125"/>
    </source>
</evidence>
<keyword evidence="4" id="KW-0472">Membrane</keyword>
<accession>A0ABY2R665</accession>
<feature type="transmembrane region" description="Helical" evidence="4">
    <location>
        <begin position="94"/>
        <end position="111"/>
    </location>
</feature>
<keyword evidence="2" id="KW-0238">DNA-binding</keyword>
<dbReference type="InterPro" id="IPR018060">
    <property type="entry name" value="HTH_AraC"/>
</dbReference>
<comment type="caution">
    <text evidence="6">The sequence shown here is derived from an EMBL/GenBank/DDBJ whole genome shotgun (WGS) entry which is preliminary data.</text>
</comment>
<reference evidence="6 7" key="1">
    <citation type="submission" date="2019-01" db="EMBL/GenBank/DDBJ databases">
        <authorList>
            <person name="B I."/>
            <person name="Ch S."/>
            <person name="Ch V.R."/>
        </authorList>
    </citation>
    <scope>NUCLEOTIDE SEQUENCE [LARGE SCALE GENOMIC DNA]</scope>
    <source>
        <strain evidence="6 7">JC507</strain>
    </source>
</reference>
<dbReference type="Proteomes" id="UP000306038">
    <property type="component" value="Unassembled WGS sequence"/>
</dbReference>
<feature type="transmembrane region" description="Helical" evidence="4">
    <location>
        <begin position="69"/>
        <end position="88"/>
    </location>
</feature>
<name>A0ABY2R665_9FLAO</name>
<evidence type="ECO:0000259" key="5">
    <source>
        <dbReference type="PROSITE" id="PS01124"/>
    </source>
</evidence>